<feature type="signal peptide" evidence="1">
    <location>
        <begin position="1"/>
        <end position="22"/>
    </location>
</feature>
<dbReference type="PROSITE" id="PS51257">
    <property type="entry name" value="PROKAR_LIPOPROTEIN"/>
    <property type="match status" value="1"/>
</dbReference>
<dbReference type="RefSeq" id="WP_078423584.1">
    <property type="nucleotide sequence ID" value="NZ_CP017018.1"/>
</dbReference>
<organism evidence="2 3">
    <name type="scientific">Campylobacter pinnipediorum subsp. caledonicus</name>
    <dbReference type="NCBI Taxonomy" id="1874362"/>
    <lineage>
        <taxon>Bacteria</taxon>
        <taxon>Pseudomonadati</taxon>
        <taxon>Campylobacterota</taxon>
        <taxon>Epsilonproteobacteria</taxon>
        <taxon>Campylobacterales</taxon>
        <taxon>Campylobacteraceae</taxon>
        <taxon>Campylobacter</taxon>
    </lineage>
</organism>
<dbReference type="InterPro" id="IPR007298">
    <property type="entry name" value="Cu-R_lipoprotein_NlpE"/>
</dbReference>
<dbReference type="KEGG" id="cpin:CPIN18020_1184"/>
<proteinExistence type="predicted"/>
<evidence type="ECO:0000256" key="1">
    <source>
        <dbReference type="SAM" id="SignalP"/>
    </source>
</evidence>
<evidence type="ECO:0000313" key="3">
    <source>
        <dbReference type="Proteomes" id="UP000190868"/>
    </source>
</evidence>
<dbReference type="Gene3D" id="2.40.128.640">
    <property type="match status" value="1"/>
</dbReference>
<name>A0A1S6U8K5_9BACT</name>
<accession>A0A1S6U8K5</accession>
<dbReference type="EMBL" id="CP017258">
    <property type="protein sequence ID" value="AQW88030.1"/>
    <property type="molecule type" value="Genomic_DNA"/>
</dbReference>
<dbReference type="Proteomes" id="UP000190868">
    <property type="component" value="Chromosome"/>
</dbReference>
<protein>
    <submittedName>
        <fullName evidence="2">Putative copper homeostasis protein, NlpE family</fullName>
    </submittedName>
</protein>
<evidence type="ECO:0000313" key="2">
    <source>
        <dbReference type="EMBL" id="AQW88030.1"/>
    </source>
</evidence>
<keyword evidence="3" id="KW-1185">Reference proteome</keyword>
<keyword evidence="1" id="KW-0732">Signal</keyword>
<feature type="chain" id="PRO_5012413345" evidence="1">
    <location>
        <begin position="23"/>
        <end position="141"/>
    </location>
</feature>
<gene>
    <name evidence="2" type="ORF">CPIN18021_1233</name>
</gene>
<sequence length="141" mass="15511">MKIKNSFLAVCTVALFAGCAMNNSSSSMNDMQDKVVSSYDMYSVAGVYKAVLPCASCEAIDTTLVLKNDGNFESLMEYKGGEQYTEKSSGTYSVKGDIVTVVNKYNKTSMFRVDNKSLKMLDAEGKEVTGPMAKFYVFKKM</sequence>
<dbReference type="GeneID" id="56566825"/>
<dbReference type="AlphaFoldDB" id="A0A1S6U8K5"/>
<dbReference type="Pfam" id="PF04170">
    <property type="entry name" value="NlpE"/>
    <property type="match status" value="1"/>
</dbReference>
<reference evidence="3" key="1">
    <citation type="submission" date="2016-09" db="EMBL/GenBank/DDBJ databases">
        <title>Comparative genomics of the Campylobacter concisus group.</title>
        <authorList>
            <person name="Miller W.G."/>
            <person name="Yee E."/>
            <person name="Chapman M.H."/>
            <person name="Huynh S."/>
            <person name="Bono J.L."/>
            <person name="On S.L.W."/>
            <person name="StLeger J."/>
            <person name="Foster G."/>
            <person name="Parker C.T."/>
        </authorList>
    </citation>
    <scope>NUCLEOTIDE SEQUENCE [LARGE SCALE GENOMIC DNA]</scope>
    <source>
        <strain evidence="3">RM18021</strain>
    </source>
</reference>